<accession>A0A1Q4VBK2</accession>
<dbReference type="InterPro" id="IPR050491">
    <property type="entry name" value="AmpC-like"/>
</dbReference>
<protein>
    <recommendedName>
        <fullName evidence="2">Beta-lactamase-related domain-containing protein</fullName>
    </recommendedName>
</protein>
<dbReference type="Pfam" id="PF00144">
    <property type="entry name" value="Beta-lactamase"/>
    <property type="match status" value="1"/>
</dbReference>
<feature type="compositionally biased region" description="Low complexity" evidence="1">
    <location>
        <begin position="1"/>
        <end position="22"/>
    </location>
</feature>
<dbReference type="SUPFAM" id="SSF56601">
    <property type="entry name" value="beta-lactamase/transpeptidase-like"/>
    <property type="match status" value="1"/>
</dbReference>
<comment type="caution">
    <text evidence="3">The sequence shown here is derived from an EMBL/GenBank/DDBJ whole genome shotgun (WGS) entry which is preliminary data.</text>
</comment>
<dbReference type="PANTHER" id="PTHR46825">
    <property type="entry name" value="D-ALANYL-D-ALANINE-CARBOXYPEPTIDASE/ENDOPEPTIDASE AMPH"/>
    <property type="match status" value="1"/>
</dbReference>
<reference evidence="3 4" key="1">
    <citation type="submission" date="2015-06" db="EMBL/GenBank/DDBJ databases">
        <title>Cloning and characterization of the uncialamcin biosynthetic gene cluster.</title>
        <authorList>
            <person name="Yan X."/>
            <person name="Huang T."/>
            <person name="Ge H."/>
            <person name="Shen B."/>
        </authorList>
    </citation>
    <scope>NUCLEOTIDE SEQUENCE [LARGE SCALE GENOMIC DNA]</scope>
    <source>
        <strain evidence="3 4">DCA2648</strain>
    </source>
</reference>
<dbReference type="EMBL" id="LFBV01000002">
    <property type="protein sequence ID" value="OKH95183.1"/>
    <property type="molecule type" value="Genomic_DNA"/>
</dbReference>
<evidence type="ECO:0000256" key="1">
    <source>
        <dbReference type="SAM" id="MobiDB-lite"/>
    </source>
</evidence>
<name>A0A1Q4VBK2_9ACTN</name>
<dbReference type="STRING" id="1048205.AB852_09605"/>
<evidence type="ECO:0000313" key="3">
    <source>
        <dbReference type="EMBL" id="OKH95183.1"/>
    </source>
</evidence>
<dbReference type="InterPro" id="IPR001466">
    <property type="entry name" value="Beta-lactam-related"/>
</dbReference>
<feature type="domain" description="Beta-lactamase-related" evidence="2">
    <location>
        <begin position="40"/>
        <end position="340"/>
    </location>
</feature>
<dbReference type="Proteomes" id="UP000186455">
    <property type="component" value="Unassembled WGS sequence"/>
</dbReference>
<dbReference type="PANTHER" id="PTHR46825:SF7">
    <property type="entry name" value="D-ALANYL-D-ALANINE CARBOXYPEPTIDASE"/>
    <property type="match status" value="1"/>
</dbReference>
<dbReference type="InterPro" id="IPR012338">
    <property type="entry name" value="Beta-lactam/transpept-like"/>
</dbReference>
<gene>
    <name evidence="3" type="ORF">AB852_09605</name>
</gene>
<dbReference type="AlphaFoldDB" id="A0A1Q4VBK2"/>
<feature type="region of interest" description="Disordered" evidence="1">
    <location>
        <begin position="1"/>
        <end position="28"/>
    </location>
</feature>
<keyword evidence="4" id="KW-1185">Reference proteome</keyword>
<organism evidence="3 4">
    <name type="scientific">Streptomyces uncialis</name>
    <dbReference type="NCBI Taxonomy" id="1048205"/>
    <lineage>
        <taxon>Bacteria</taxon>
        <taxon>Bacillati</taxon>
        <taxon>Actinomycetota</taxon>
        <taxon>Actinomycetes</taxon>
        <taxon>Kitasatosporales</taxon>
        <taxon>Streptomycetaceae</taxon>
        <taxon>Streptomyces</taxon>
    </lineage>
</organism>
<proteinExistence type="predicted"/>
<evidence type="ECO:0000259" key="2">
    <source>
        <dbReference type="Pfam" id="PF00144"/>
    </source>
</evidence>
<sequence length="376" mass="40521">MAAVLGTGAVPAGAAPGTAPGAGERGHEATQRALDVFTESGLPGVLARVDGPGGRSWTGRSGVADLRTERPRRDTDRFRMGSVTKTFTATLLLQLEARGALSLDDTVDHWLPGLVRGNGHDGRGVTLRQLVNHTSGVHNYTDDAEFQRRLGPGFPRYRYHAYTPRDLVAFAMRHRPVFPPGRGWKYSNTNYVLARMVIEKAGGASYAAQLRERVTGPLGLRGTSAPGHSPDLPGPHGRGYSKDAAGRIFDSTRQDPSWAGAAGDLVSTTRDLNRFYRALLSGRLLPPAQRAELLDGVRIDPRGRQTYGLGLQSRLLSCGVRTWEHSGGLHGSLTWTVSTADGGRQLTFNVNGDWLEREEPVVAVLETVFCPGGSRA</sequence>
<dbReference type="Gene3D" id="3.40.710.10">
    <property type="entry name" value="DD-peptidase/beta-lactamase superfamily"/>
    <property type="match status" value="1"/>
</dbReference>
<evidence type="ECO:0000313" key="4">
    <source>
        <dbReference type="Proteomes" id="UP000186455"/>
    </source>
</evidence>